<dbReference type="Pfam" id="PF18818">
    <property type="entry name" value="MPTase-PolyVal"/>
    <property type="match status" value="1"/>
</dbReference>
<sequence length="93" mass="10421">MPNRRMADAEKTSLHRRPCGIIRVTALCDLCRYRHRGHATGHPKRLGRDLKNAFGSKDYAREELVAVIWTVCTVPDAPLNGMLWRDAGGHQAG</sequence>
<reference evidence="2 3" key="2">
    <citation type="journal article" date="2013" name="Environ. Sci. Technol.">
        <title>The 4-tert-butylphenol-utilizing bacterium Sphingobium fuliginis OMI can degrade bisphenols via phenolic ring hydroxylation and meta-cleavage pathway.</title>
        <authorList>
            <person name="Ogata Y."/>
            <person name="Goda S."/>
            <person name="Toyama T."/>
            <person name="Sei K."/>
            <person name="Ike M."/>
        </authorList>
    </citation>
    <scope>NUCLEOTIDE SEQUENCE [LARGE SCALE GENOMIC DNA]</scope>
    <source>
        <strain evidence="2 3">OMI</strain>
    </source>
</reference>
<dbReference type="GO" id="GO:0016779">
    <property type="term" value="F:nucleotidyltransferase activity"/>
    <property type="evidence" value="ECO:0007669"/>
    <property type="project" value="UniProtKB-KW"/>
</dbReference>
<protein>
    <submittedName>
        <fullName evidence="2">DNA primase traC</fullName>
        <ecNumber evidence="2">2.7.7.-</ecNumber>
    </submittedName>
</protein>
<dbReference type="Proteomes" id="UP000221538">
    <property type="component" value="Unassembled WGS sequence"/>
</dbReference>
<evidence type="ECO:0000313" key="3">
    <source>
        <dbReference type="Proteomes" id="UP000221538"/>
    </source>
</evidence>
<evidence type="ECO:0000259" key="1">
    <source>
        <dbReference type="Pfam" id="PF18818"/>
    </source>
</evidence>
<reference evidence="2 3" key="1">
    <citation type="journal article" date="2013" name="Biodegradation">
        <title>Occurrence of 4-tert-butylphenol (4-t-BP) biodegradation in an aquatic sample caused by the presence of Spirodela polyrrhiza and isolation of a 4-t-BP-utilizing bacterium.</title>
        <authorList>
            <person name="Ogata Y."/>
            <person name="Toyama T."/>
            <person name="Yu N."/>
            <person name="Wang X."/>
            <person name="Sei K."/>
            <person name="Ike M."/>
        </authorList>
    </citation>
    <scope>NUCLEOTIDE SEQUENCE [LARGE SCALE GENOMIC DNA]</scope>
    <source>
        <strain evidence="2 3">OMI</strain>
    </source>
</reference>
<proteinExistence type="predicted"/>
<comment type="caution">
    <text evidence="2">The sequence shown here is derived from an EMBL/GenBank/DDBJ whole genome shotgun (WGS) entry which is preliminary data.</text>
</comment>
<accession>A0A292ZIT7</accession>
<organism evidence="2 3">
    <name type="scientific">Sphingobium fuliginis (strain ATCC 27551)</name>
    <dbReference type="NCBI Taxonomy" id="336203"/>
    <lineage>
        <taxon>Bacteria</taxon>
        <taxon>Pseudomonadati</taxon>
        <taxon>Pseudomonadota</taxon>
        <taxon>Alphaproteobacteria</taxon>
        <taxon>Sphingomonadales</taxon>
        <taxon>Sphingomonadaceae</taxon>
        <taxon>Sphingobium</taxon>
    </lineage>
</organism>
<name>A0A292ZIT7_SPHSA</name>
<evidence type="ECO:0000313" key="2">
    <source>
        <dbReference type="EMBL" id="GAY22831.1"/>
    </source>
</evidence>
<dbReference type="EMBL" id="BEWI01000032">
    <property type="protein sequence ID" value="GAY22831.1"/>
    <property type="molecule type" value="Genomic_DNA"/>
</dbReference>
<feature type="domain" description="Polyvalent protein metallopeptidase" evidence="1">
    <location>
        <begin position="36"/>
        <end position="73"/>
    </location>
</feature>
<keyword evidence="2" id="KW-0808">Transferase</keyword>
<dbReference type="AlphaFoldDB" id="A0A292ZIT7"/>
<dbReference type="InterPro" id="IPR041459">
    <property type="entry name" value="MPTase-PolyVal"/>
</dbReference>
<dbReference type="EC" id="2.7.7.-" evidence="2"/>
<keyword evidence="2" id="KW-0548">Nucleotidyltransferase</keyword>
<gene>
    <name evidence="2" type="ORF">SFOMI_3393</name>
</gene>